<feature type="non-terminal residue" evidence="3">
    <location>
        <position position="119"/>
    </location>
</feature>
<feature type="coiled-coil region" evidence="1">
    <location>
        <begin position="52"/>
        <end position="109"/>
    </location>
</feature>
<reference evidence="3" key="1">
    <citation type="submission" date="2018-05" db="EMBL/GenBank/DDBJ databases">
        <authorList>
            <person name="Lanie J.A."/>
            <person name="Ng W.-L."/>
            <person name="Kazmierczak K.M."/>
            <person name="Andrzejewski T.M."/>
            <person name="Davidsen T.M."/>
            <person name="Wayne K.J."/>
            <person name="Tettelin H."/>
            <person name="Glass J.I."/>
            <person name="Rusch D."/>
            <person name="Podicherti R."/>
            <person name="Tsui H.-C.T."/>
            <person name="Winkler M.E."/>
        </authorList>
    </citation>
    <scope>NUCLEOTIDE SEQUENCE</scope>
</reference>
<evidence type="ECO:0000259" key="2">
    <source>
        <dbReference type="PROSITE" id="PS50937"/>
    </source>
</evidence>
<keyword evidence="1" id="KW-0175">Coiled coil</keyword>
<dbReference type="AlphaFoldDB" id="A0A382YF91"/>
<dbReference type="GO" id="GO:0003677">
    <property type="term" value="F:DNA binding"/>
    <property type="evidence" value="ECO:0007669"/>
    <property type="project" value="InterPro"/>
</dbReference>
<organism evidence="3">
    <name type="scientific">marine metagenome</name>
    <dbReference type="NCBI Taxonomy" id="408172"/>
    <lineage>
        <taxon>unclassified sequences</taxon>
        <taxon>metagenomes</taxon>
        <taxon>ecological metagenomes</taxon>
    </lineage>
</organism>
<proteinExistence type="predicted"/>
<sequence length="119" mass="13711">MDSINQIITLQHIDSQLKDIAELLGDLPKKVEELKDEESALIQSVEDGKIRLKELDLELNKSEGLMKDINVKINKHKDQLFLVTSNKQYDALQLEIDHLKGELDEIETKTLENTDEKEQ</sequence>
<protein>
    <recommendedName>
        <fullName evidence="2">HTH merR-type domain-containing protein</fullName>
    </recommendedName>
</protein>
<evidence type="ECO:0000256" key="1">
    <source>
        <dbReference type="SAM" id="Coils"/>
    </source>
</evidence>
<name>A0A382YF91_9ZZZZ</name>
<dbReference type="Gene3D" id="1.10.287.1490">
    <property type="match status" value="1"/>
</dbReference>
<dbReference type="InterPro" id="IPR000551">
    <property type="entry name" value="MerR-type_HTH_dom"/>
</dbReference>
<dbReference type="GO" id="GO:0006355">
    <property type="term" value="P:regulation of DNA-templated transcription"/>
    <property type="evidence" value="ECO:0007669"/>
    <property type="project" value="InterPro"/>
</dbReference>
<feature type="domain" description="HTH merR-type" evidence="2">
    <location>
        <begin position="1"/>
        <end position="26"/>
    </location>
</feature>
<dbReference type="EMBL" id="UINC01175326">
    <property type="protein sequence ID" value="SVD81894.1"/>
    <property type="molecule type" value="Genomic_DNA"/>
</dbReference>
<evidence type="ECO:0000313" key="3">
    <source>
        <dbReference type="EMBL" id="SVD81894.1"/>
    </source>
</evidence>
<accession>A0A382YF91</accession>
<gene>
    <name evidence="3" type="ORF">METZ01_LOCUS434748</name>
</gene>
<dbReference type="PROSITE" id="PS50937">
    <property type="entry name" value="HTH_MERR_2"/>
    <property type="match status" value="1"/>
</dbReference>